<dbReference type="EMBL" id="CZAE01000030">
    <property type="protein sequence ID" value="CUQ19877.1"/>
    <property type="molecule type" value="Genomic_DNA"/>
</dbReference>
<dbReference type="Proteomes" id="UP000095606">
    <property type="component" value="Unassembled WGS sequence"/>
</dbReference>
<evidence type="ECO:0000313" key="2">
    <source>
        <dbReference type="EMBL" id="UVQ77136.1"/>
    </source>
</evidence>
<accession>A0A174UIH0</accession>
<name>A0A3E5G3Q7_9BACE</name>
<evidence type="ECO:0000313" key="1">
    <source>
        <dbReference type="EMBL" id="CUQ19877.1"/>
    </source>
</evidence>
<organism evidence="1 3">
    <name type="scientific">Bacteroides faecis</name>
    <dbReference type="NCBI Taxonomy" id="674529"/>
    <lineage>
        <taxon>Bacteria</taxon>
        <taxon>Pseudomonadati</taxon>
        <taxon>Bacteroidota</taxon>
        <taxon>Bacteroidia</taxon>
        <taxon>Bacteroidales</taxon>
        <taxon>Bacteroidaceae</taxon>
        <taxon>Bacteroides</taxon>
    </lineage>
</organism>
<reference evidence="2" key="2">
    <citation type="submission" date="2022-08" db="EMBL/GenBank/DDBJ databases">
        <title>Genome Sequencing of Bacteroides fragilis Group Isolates with Nanopore Technology.</title>
        <authorList>
            <person name="Tisza M.J."/>
            <person name="Smith D."/>
            <person name="Dekker J.P."/>
        </authorList>
    </citation>
    <scope>NUCLEOTIDE SEQUENCE</scope>
    <source>
        <strain evidence="2">BFG-527</strain>
    </source>
</reference>
<dbReference type="RefSeq" id="WP_055271342.1">
    <property type="nucleotide sequence ID" value="NZ_CABMFH010000031.1"/>
</dbReference>
<reference evidence="1 3" key="1">
    <citation type="submission" date="2015-09" db="EMBL/GenBank/DDBJ databases">
        <authorList>
            <consortium name="Pathogen Informatics"/>
        </authorList>
    </citation>
    <scope>NUCLEOTIDE SEQUENCE [LARGE SCALE GENOMIC DNA]</scope>
    <source>
        <strain evidence="1 3">2789STDY5834846</strain>
    </source>
</reference>
<dbReference type="GO" id="GO:0008237">
    <property type="term" value="F:metallopeptidase activity"/>
    <property type="evidence" value="ECO:0007669"/>
    <property type="project" value="UniProtKB-KW"/>
</dbReference>
<dbReference type="Pfam" id="PF21983">
    <property type="entry name" value="NikA-like"/>
    <property type="match status" value="1"/>
</dbReference>
<dbReference type="InterPro" id="IPR053842">
    <property type="entry name" value="NikA-like"/>
</dbReference>
<dbReference type="GeneID" id="69589316"/>
<keyword evidence="2" id="KW-0482">Metalloprotease</keyword>
<dbReference type="Proteomes" id="UP001060104">
    <property type="component" value="Chromosome"/>
</dbReference>
<gene>
    <name evidence="1" type="ORF">ERS852461_04532</name>
    <name evidence="2" type="ORF">NXY30_12545</name>
</gene>
<keyword evidence="2" id="KW-0378">Hydrolase</keyword>
<dbReference type="AlphaFoldDB" id="A0A3E5G3Q7"/>
<dbReference type="EMBL" id="CP103141">
    <property type="protein sequence ID" value="UVQ77136.1"/>
    <property type="molecule type" value="Genomic_DNA"/>
</dbReference>
<accession>A0A3E5G3Q7</accession>
<evidence type="ECO:0000313" key="4">
    <source>
        <dbReference type="Proteomes" id="UP001060104"/>
    </source>
</evidence>
<protein>
    <submittedName>
        <fullName evidence="2">Metalloproteinase</fullName>
    </submittedName>
</protein>
<proteinExistence type="predicted"/>
<keyword evidence="2" id="KW-0645">Protease</keyword>
<sequence length="139" mass="15576">MKKKISKKLLSPADKRETFIGAKVTAQQKEQIKELAKDKGMTVSDYLLARALNYEPKSRLGEVEISALQNLNMLRVDILRCTSALEGASLSKRMAIFNDVAFMNNWIDKVTTMVDRLNLILDQAKAPNVVPSNPKPQES</sequence>
<evidence type="ECO:0000313" key="3">
    <source>
        <dbReference type="Proteomes" id="UP000095606"/>
    </source>
</evidence>
<keyword evidence="4" id="KW-1185">Reference proteome</keyword>